<dbReference type="GO" id="GO:0003677">
    <property type="term" value="F:DNA binding"/>
    <property type="evidence" value="ECO:0007669"/>
    <property type="project" value="InterPro"/>
</dbReference>
<dbReference type="InterPro" id="IPR049121">
    <property type="entry name" value="TdIF1_C"/>
</dbReference>
<organism evidence="3">
    <name type="scientific">Menopon gallinae</name>
    <name type="common">poultry shaft louse</name>
    <dbReference type="NCBI Taxonomy" id="328185"/>
    <lineage>
        <taxon>Eukaryota</taxon>
        <taxon>Metazoa</taxon>
        <taxon>Ecdysozoa</taxon>
        <taxon>Arthropoda</taxon>
        <taxon>Hexapoda</taxon>
        <taxon>Insecta</taxon>
        <taxon>Pterygota</taxon>
        <taxon>Neoptera</taxon>
        <taxon>Paraneoptera</taxon>
        <taxon>Psocodea</taxon>
        <taxon>Troctomorpha</taxon>
        <taxon>Phthiraptera</taxon>
        <taxon>Amblycera</taxon>
        <taxon>Menoponidae</taxon>
        <taxon>Menopon</taxon>
    </lineage>
</organism>
<evidence type="ECO:0000256" key="1">
    <source>
        <dbReference type="SAM" id="MobiDB-lite"/>
    </source>
</evidence>
<dbReference type="AlphaFoldDB" id="A0AAW2HT94"/>
<proteinExistence type="predicted"/>
<evidence type="ECO:0000313" key="3">
    <source>
        <dbReference type="EMBL" id="KAL0272662.1"/>
    </source>
</evidence>
<comment type="caution">
    <text evidence="3">The sequence shown here is derived from an EMBL/GenBank/DDBJ whole genome shotgun (WGS) entry which is preliminary data.</text>
</comment>
<feature type="domain" description="TdIF1 C-terminal" evidence="2">
    <location>
        <begin position="199"/>
        <end position="294"/>
    </location>
</feature>
<dbReference type="PANTHER" id="PTHR23399:SF2">
    <property type="entry name" value="DEOXYNUCLEOTIDYLTRANSFERASE TERMINAL-INTERACTING PROTEIN 1"/>
    <property type="match status" value="1"/>
</dbReference>
<gene>
    <name evidence="3" type="ORF">PYX00_005539</name>
</gene>
<dbReference type="GO" id="GO:0031491">
    <property type="term" value="F:nucleosome binding"/>
    <property type="evidence" value="ECO:0007669"/>
    <property type="project" value="TreeGrafter"/>
</dbReference>
<protein>
    <recommendedName>
        <fullName evidence="2">TdIF1 C-terminal domain-containing protein</fullName>
    </recommendedName>
</protein>
<reference evidence="3" key="1">
    <citation type="journal article" date="2024" name="Gigascience">
        <title>Chromosome-level genome of the poultry shaft louse Menopon gallinae provides insight into the host-switching and adaptive evolution of parasitic lice.</title>
        <authorList>
            <person name="Xu Y."/>
            <person name="Ma L."/>
            <person name="Liu S."/>
            <person name="Liang Y."/>
            <person name="Liu Q."/>
            <person name="He Z."/>
            <person name="Tian L."/>
            <person name="Duan Y."/>
            <person name="Cai W."/>
            <person name="Li H."/>
            <person name="Song F."/>
        </authorList>
    </citation>
    <scope>NUCLEOTIDE SEQUENCE</scope>
    <source>
        <strain evidence="3">Cailab_2023a</strain>
    </source>
</reference>
<dbReference type="PANTHER" id="PTHR23399">
    <property type="entry name" value="DEOXYNUCLEOTIDYLTRANSFERASE TERMINAL-INTERACTING PROTEIN 1"/>
    <property type="match status" value="1"/>
</dbReference>
<dbReference type="EMBL" id="JARGDH010000003">
    <property type="protein sequence ID" value="KAL0272662.1"/>
    <property type="molecule type" value="Genomic_DNA"/>
</dbReference>
<dbReference type="InterPro" id="IPR026064">
    <property type="entry name" value="TdIF1"/>
</dbReference>
<dbReference type="Pfam" id="PF21229">
    <property type="entry name" value="TdIF1_2nd"/>
    <property type="match status" value="1"/>
</dbReference>
<feature type="compositionally biased region" description="Polar residues" evidence="1">
    <location>
        <begin position="26"/>
        <end position="45"/>
    </location>
</feature>
<name>A0AAW2HT94_9NEOP</name>
<accession>A0AAW2HT94</accession>
<sequence length="435" mass="48058">MVIQRGNLAWGTTDFSTTELHIPEDSSATNGTTTVSESGDSWESQQTISVKTEPANLVEWKNTFHMRQMTLSNLSSSNGQVRQTLSAQAAGTKLRGRYMTSASKSLDLLRLNIQTLINKEIDAVLKKYLDSPLSILNNKRKESDTDSDASQSIVKTRKKSVRTVSNVISGVPAPLKVMKLDSNRRDGPKWDPNRIVKSTLFIMGARANKVLGFGQTRGRLYTKHPELLKYSGDTEDKEWLSRHNLMPPTGGIAYLLLLEDVKELAESEEYRHNPNILLKDLKGFEAPEFMLKKIRAFVSQARNESKEQINLTYYNDLNDNGNTGHGAMDCASVIMTPPATILGSAPGTPCESLDFMDCPSGLLTSAQANDYLSSSQNFVYDSIVYCDGNKSNQTLLYSSTTSMSNNSIINVNSHSGLASLLMSPIDSDNSQELFE</sequence>
<feature type="region of interest" description="Disordered" evidence="1">
    <location>
        <begin position="23"/>
        <end position="45"/>
    </location>
</feature>
<dbReference type="GO" id="GO:0005634">
    <property type="term" value="C:nucleus"/>
    <property type="evidence" value="ECO:0007669"/>
    <property type="project" value="TreeGrafter"/>
</dbReference>
<evidence type="ECO:0000259" key="2">
    <source>
        <dbReference type="Pfam" id="PF21229"/>
    </source>
</evidence>